<proteinExistence type="predicted"/>
<dbReference type="Proteomes" id="UP000663914">
    <property type="component" value="Chromosome"/>
</dbReference>
<dbReference type="AlphaFoldDB" id="A0A8B6URP6"/>
<dbReference type="GO" id="GO:0006310">
    <property type="term" value="P:DNA recombination"/>
    <property type="evidence" value="ECO:0007669"/>
    <property type="project" value="UniProtKB-KW"/>
</dbReference>
<dbReference type="EMBL" id="CP072011">
    <property type="protein sequence ID" value="QTH14573.1"/>
    <property type="molecule type" value="Genomic_DNA"/>
</dbReference>
<reference evidence="3" key="1">
    <citation type="book" date="2019" name="MICROBIAL BIOTECHNOLOGY" publisher="Unknown Publisher">
        <title>Optimization of recombineering for directed mutagenesis of bacteria Pseudomonas corrugata 3'.</title>
        <authorList>
            <person name="Buinitskaja S.V."/>
            <person name="Pilipenok N."/>
            <person name="Valentovich L.N."/>
        </authorList>
    </citation>
    <scope>NUCLEOTIDE SEQUENCE</scope>
    <source>
        <strain evidence="3">3prime</strain>
    </source>
</reference>
<reference evidence="3" key="2">
    <citation type="submission" date="2021-03" db="EMBL/GenBank/DDBJ databases">
        <authorList>
            <person name="Valentovich L.N."/>
            <person name="Akhremchuk A.E."/>
            <person name="Miamin V.E."/>
        </authorList>
    </citation>
    <scope>NUCLEOTIDE SEQUENCE</scope>
    <source>
        <strain evidence="3">3prime</strain>
    </source>
</reference>
<dbReference type="GO" id="GO:0003677">
    <property type="term" value="F:DNA binding"/>
    <property type="evidence" value="ECO:0007669"/>
    <property type="project" value="InterPro"/>
</dbReference>
<evidence type="ECO:0000313" key="4">
    <source>
        <dbReference type="Proteomes" id="UP000663914"/>
    </source>
</evidence>
<protein>
    <submittedName>
        <fullName evidence="3">Site-specific integrase</fullName>
    </submittedName>
</protein>
<evidence type="ECO:0000259" key="2">
    <source>
        <dbReference type="Pfam" id="PF00589"/>
    </source>
</evidence>
<dbReference type="RefSeq" id="WP_065946601.1">
    <property type="nucleotide sequence ID" value="NZ_CP072011.1"/>
</dbReference>
<dbReference type="SUPFAM" id="SSF56349">
    <property type="entry name" value="DNA breaking-rejoining enzymes"/>
    <property type="match status" value="1"/>
</dbReference>
<evidence type="ECO:0000256" key="1">
    <source>
        <dbReference type="ARBA" id="ARBA00023172"/>
    </source>
</evidence>
<feature type="domain" description="Tyr recombinase" evidence="2">
    <location>
        <begin position="569"/>
        <end position="620"/>
    </location>
</feature>
<dbReference type="InterPro" id="IPR002104">
    <property type="entry name" value="Integrase_catalytic"/>
</dbReference>
<name>A0A8B6URP6_9PSED</name>
<dbReference type="Gene3D" id="1.10.443.10">
    <property type="entry name" value="Intergrase catalytic core"/>
    <property type="match status" value="1"/>
</dbReference>
<keyword evidence="1" id="KW-0233">DNA recombination</keyword>
<dbReference type="GO" id="GO:0015074">
    <property type="term" value="P:DNA integration"/>
    <property type="evidence" value="ECO:0007669"/>
    <property type="project" value="InterPro"/>
</dbReference>
<organism evidence="3 4">
    <name type="scientific">Pseudomonas corrugata</name>
    <dbReference type="NCBI Taxonomy" id="47879"/>
    <lineage>
        <taxon>Bacteria</taxon>
        <taxon>Pseudomonadati</taxon>
        <taxon>Pseudomonadota</taxon>
        <taxon>Gammaproteobacteria</taxon>
        <taxon>Pseudomonadales</taxon>
        <taxon>Pseudomonadaceae</taxon>
        <taxon>Pseudomonas</taxon>
    </lineage>
</organism>
<evidence type="ECO:0000313" key="3">
    <source>
        <dbReference type="EMBL" id="QTH14573.1"/>
    </source>
</evidence>
<sequence length="790" mass="88885">MTNFESFSKDSLVAVIQGFRNEPMGYYDVRFAVRTMKSDLQLCPSFCEEKGLDMGAEPFQEFEAAVIHEMLDRDIIIKGETAAACNWRLRILGWFNRLTDEQKLALPVIKNSVNYRRAVKTIPGMKSIDRAMEHHHGARLAMDYVNSELKRLGGIGDTYLTQKEKKRLQQEAVAKRPVGRLLELAKLQGVPVKSRDDIVEPSAESPFANLLHLFAIASLTASSESGMSNHQLSFQWVVGMLTNAGKTGTESLEQILDQYLLSRFRNHLQQKILSKECSPASANTLLSALRKTFKVTRDIVGLEHIRYVDVQGFSPDRATNNYRPYSKTERARIAEIIDKDILYNEGLMKPYVMSGVGEDPLTPEGTIKNGWGKIDNARWIFENRLGCRVVTATELTPDSHYERAFLKIMGQSQDGLRGTIESWGVMWRVDTAILAPYVIKLAQVTGLNADSVKTLDLDDFVKSHPATGRPCLRYWKERSTGEKLYHLDLFHAEITWLTTSQASEVAKIFDAVERLTAGIREQAEPEIRPKLFIFQGTGGLGYGEIKSLESAKSAILNNMFAAYVTRRGLLDDQGERLSITSARLRPSFVSELIEQGVSIREIQLILGHAQITTTIGYLDSLDFNHIARRKLDVALKDLHGDAMEEKLTEAELEEQRRKVRPQPKNEGVIFKTPLASCANVFDPPDFVKKLSSYVPGRPCSLYNMCLGCDNVLLTVSDLPELFAMQRDYLKLTTVSRIMDTPYGRVVRENLALLDGILNPALSDFFPEELENAKRLSEFVETTILVDGVSL</sequence>
<dbReference type="Pfam" id="PF00589">
    <property type="entry name" value="Phage_integrase"/>
    <property type="match status" value="1"/>
</dbReference>
<dbReference type="InterPro" id="IPR013762">
    <property type="entry name" value="Integrase-like_cat_sf"/>
</dbReference>
<gene>
    <name evidence="3" type="ORF">C4C32_01290</name>
</gene>
<dbReference type="InterPro" id="IPR011010">
    <property type="entry name" value="DNA_brk_join_enz"/>
</dbReference>
<accession>A0A8B6URP6</accession>